<reference evidence="1" key="4">
    <citation type="submission" date="2025-09" db="UniProtKB">
        <authorList>
            <consortium name="Ensembl"/>
        </authorList>
    </citation>
    <scope>IDENTIFICATION</scope>
</reference>
<accession>H2XPB9</accession>
<evidence type="ECO:0000313" key="2">
    <source>
        <dbReference type="Proteomes" id="UP000008144"/>
    </source>
</evidence>
<dbReference type="Ensembl" id="ENSCINT00000036141.1">
    <property type="protein sequence ID" value="ENSCINP00000031502.1"/>
    <property type="gene ID" value="ENSCING00000018327.1"/>
</dbReference>
<reference evidence="1" key="2">
    <citation type="journal article" date="2008" name="Genome Biol.">
        <title>Improved genome assembly and evidence-based global gene model set for the chordate Ciona intestinalis: new insight into intron and operon populations.</title>
        <authorList>
            <person name="Satou Y."/>
            <person name="Mineta K."/>
            <person name="Ogasawara M."/>
            <person name="Sasakura Y."/>
            <person name="Shoguchi E."/>
            <person name="Ueno K."/>
            <person name="Yamada L."/>
            <person name="Matsumoto J."/>
            <person name="Wasserscheid J."/>
            <person name="Dewar K."/>
            <person name="Wiley G.B."/>
            <person name="Macmil S.L."/>
            <person name="Roe B.A."/>
            <person name="Zeller R.W."/>
            <person name="Hastings K.E."/>
            <person name="Lemaire P."/>
            <person name="Lindquist E."/>
            <person name="Endo T."/>
            <person name="Hotta K."/>
            <person name="Inaba K."/>
        </authorList>
    </citation>
    <scope>NUCLEOTIDE SEQUENCE [LARGE SCALE GENOMIC DNA]</scope>
    <source>
        <strain evidence="1">wild type</strain>
    </source>
</reference>
<name>H2XPB9_CIOIN</name>
<organism evidence="1 2">
    <name type="scientific">Ciona intestinalis</name>
    <name type="common">Transparent sea squirt</name>
    <name type="synonym">Ascidia intestinalis</name>
    <dbReference type="NCBI Taxonomy" id="7719"/>
    <lineage>
        <taxon>Eukaryota</taxon>
        <taxon>Metazoa</taxon>
        <taxon>Chordata</taxon>
        <taxon>Tunicata</taxon>
        <taxon>Ascidiacea</taxon>
        <taxon>Phlebobranchia</taxon>
        <taxon>Cionidae</taxon>
        <taxon>Ciona</taxon>
    </lineage>
</organism>
<sequence length="52" mass="6036">MYCTAKITNTGFYSQRLSHYQTKSSQTRQRLTQSPVLRPLCRLSLVILLVPH</sequence>
<dbReference type="InParanoid" id="H2XPB9"/>
<dbReference type="EMBL" id="EAAA01000294">
    <property type="status" value="NOT_ANNOTATED_CDS"/>
    <property type="molecule type" value="Genomic_DNA"/>
</dbReference>
<protein>
    <submittedName>
        <fullName evidence="1">Uncharacterized protein</fullName>
    </submittedName>
</protein>
<dbReference type="AlphaFoldDB" id="H2XPB9"/>
<dbReference type="Proteomes" id="UP000008144">
    <property type="component" value="Chromosome 1"/>
</dbReference>
<proteinExistence type="predicted"/>
<keyword evidence="2" id="KW-1185">Reference proteome</keyword>
<reference evidence="1" key="3">
    <citation type="submission" date="2025-08" db="UniProtKB">
        <authorList>
            <consortium name="Ensembl"/>
        </authorList>
    </citation>
    <scope>IDENTIFICATION</scope>
</reference>
<dbReference type="HOGENOM" id="CLU_3092579_0_0_1"/>
<reference evidence="2" key="1">
    <citation type="journal article" date="2002" name="Science">
        <title>The draft genome of Ciona intestinalis: insights into chordate and vertebrate origins.</title>
        <authorList>
            <person name="Dehal P."/>
            <person name="Satou Y."/>
            <person name="Campbell R.K."/>
            <person name="Chapman J."/>
            <person name="Degnan B."/>
            <person name="De Tomaso A."/>
            <person name="Davidson B."/>
            <person name="Di Gregorio A."/>
            <person name="Gelpke M."/>
            <person name="Goodstein D.M."/>
            <person name="Harafuji N."/>
            <person name="Hastings K.E."/>
            <person name="Ho I."/>
            <person name="Hotta K."/>
            <person name="Huang W."/>
            <person name="Kawashima T."/>
            <person name="Lemaire P."/>
            <person name="Martinez D."/>
            <person name="Meinertzhagen I.A."/>
            <person name="Necula S."/>
            <person name="Nonaka M."/>
            <person name="Putnam N."/>
            <person name="Rash S."/>
            <person name="Saiga H."/>
            <person name="Satake M."/>
            <person name="Terry A."/>
            <person name="Yamada L."/>
            <person name="Wang H.G."/>
            <person name="Awazu S."/>
            <person name="Azumi K."/>
            <person name="Boore J."/>
            <person name="Branno M."/>
            <person name="Chin-Bow S."/>
            <person name="DeSantis R."/>
            <person name="Doyle S."/>
            <person name="Francino P."/>
            <person name="Keys D.N."/>
            <person name="Haga S."/>
            <person name="Hayashi H."/>
            <person name="Hino K."/>
            <person name="Imai K.S."/>
            <person name="Inaba K."/>
            <person name="Kano S."/>
            <person name="Kobayashi K."/>
            <person name="Kobayashi M."/>
            <person name="Lee B.I."/>
            <person name="Makabe K.W."/>
            <person name="Manohar C."/>
            <person name="Matassi G."/>
            <person name="Medina M."/>
            <person name="Mochizuki Y."/>
            <person name="Mount S."/>
            <person name="Morishita T."/>
            <person name="Miura S."/>
            <person name="Nakayama A."/>
            <person name="Nishizaka S."/>
            <person name="Nomoto H."/>
            <person name="Ohta F."/>
            <person name="Oishi K."/>
            <person name="Rigoutsos I."/>
            <person name="Sano M."/>
            <person name="Sasaki A."/>
            <person name="Sasakura Y."/>
            <person name="Shoguchi E."/>
            <person name="Shin-i T."/>
            <person name="Spagnuolo A."/>
            <person name="Stainier D."/>
            <person name="Suzuki M.M."/>
            <person name="Tassy O."/>
            <person name="Takatori N."/>
            <person name="Tokuoka M."/>
            <person name="Yagi K."/>
            <person name="Yoshizaki F."/>
            <person name="Wada S."/>
            <person name="Zhang C."/>
            <person name="Hyatt P.D."/>
            <person name="Larimer F."/>
            <person name="Detter C."/>
            <person name="Doggett N."/>
            <person name="Glavina T."/>
            <person name="Hawkins T."/>
            <person name="Richardson P."/>
            <person name="Lucas S."/>
            <person name="Kohara Y."/>
            <person name="Levine M."/>
            <person name="Satoh N."/>
            <person name="Rokhsar D.S."/>
        </authorList>
    </citation>
    <scope>NUCLEOTIDE SEQUENCE [LARGE SCALE GENOMIC DNA]</scope>
</reference>
<evidence type="ECO:0000313" key="1">
    <source>
        <dbReference type="Ensembl" id="ENSCINP00000031502.1"/>
    </source>
</evidence>